<dbReference type="InterPro" id="IPR003838">
    <property type="entry name" value="ABC3_permease_C"/>
</dbReference>
<protein>
    <recommendedName>
        <fullName evidence="11">ABC3 transporter permease protein domain-containing protein</fullName>
    </recommendedName>
</protein>
<sequence>MGLVVGITAFLVVLLFANALEKYNNWNPEFDGLYELRYNKQFKAISYDGVMKLQTPLLAKCLRSMKEVLSFCRIKEQSGTFIQSAHTSDFEDKIMGVDSNFFQLFPLKLAYGNANTVLDSVRNVVVSKHIANKYFGRENCVGDSLYLANVVVKIVGVLADNGPTTFPTDIIGRLTIPKWAQEKGWGNFGYKYYCKLAPNYIHDIEQRQQLALDISKVWYQIPQVFQSQKDFVGLGATYDAWLKDPNKIKMQFFEVRKLYMEDKKTLFIVLITIGVTVLVLCCLDYMNKQISFSDTRNIEIGVKRLNGWTSKMLLSQVFVETIAFVSVAFFASFVVIELLLPFVNKLLNEDIQLYSSLMDFSFLWKLLAFFSIVVIIAGAYPAFYIASLEPVTILKGSFHGNDK</sequence>
<evidence type="ECO:0008006" key="11">
    <source>
        <dbReference type="Google" id="ProtNLM"/>
    </source>
</evidence>
<keyword evidence="5 6" id="KW-0472">Membrane</keyword>
<evidence type="ECO:0000256" key="4">
    <source>
        <dbReference type="ARBA" id="ARBA00022989"/>
    </source>
</evidence>
<accession>A0A2W5GHK8</accession>
<reference evidence="9 10" key="1">
    <citation type="submission" date="2017-11" db="EMBL/GenBank/DDBJ databases">
        <title>Infants hospitalized years apart are colonized by the same room-sourced microbial strains.</title>
        <authorList>
            <person name="Brooks B."/>
            <person name="Olm M.R."/>
            <person name="Firek B.A."/>
            <person name="Baker R."/>
            <person name="Thomas B.C."/>
            <person name="Morowitz M.J."/>
            <person name="Banfield J.F."/>
        </authorList>
    </citation>
    <scope>NUCLEOTIDE SEQUENCE [LARGE SCALE GENOMIC DNA]</scope>
    <source>
        <strain evidence="9">S2_009_000_R2_76</strain>
    </source>
</reference>
<dbReference type="GO" id="GO:0022857">
    <property type="term" value="F:transmembrane transporter activity"/>
    <property type="evidence" value="ECO:0007669"/>
    <property type="project" value="TreeGrafter"/>
</dbReference>
<feature type="transmembrane region" description="Helical" evidence="6">
    <location>
        <begin position="266"/>
        <end position="286"/>
    </location>
</feature>
<dbReference type="PANTHER" id="PTHR30572:SF18">
    <property type="entry name" value="ABC-TYPE MACROLIDE FAMILY EXPORT SYSTEM PERMEASE COMPONENT 2"/>
    <property type="match status" value="1"/>
</dbReference>
<comment type="subcellular location">
    <subcellularLocation>
        <location evidence="1">Cell membrane</location>
        <topology evidence="1">Multi-pass membrane protein</topology>
    </subcellularLocation>
</comment>
<dbReference type="AlphaFoldDB" id="A0A2W5GHK8"/>
<feature type="domain" description="MacB-like periplasmic core" evidence="8">
    <location>
        <begin position="2"/>
        <end position="164"/>
    </location>
</feature>
<keyword evidence="3 6" id="KW-0812">Transmembrane</keyword>
<feature type="transmembrane region" description="Helical" evidence="6">
    <location>
        <begin position="362"/>
        <end position="386"/>
    </location>
</feature>
<feature type="domain" description="ABC3 transporter permease C-terminal" evidence="7">
    <location>
        <begin position="273"/>
        <end position="390"/>
    </location>
</feature>
<feature type="non-terminal residue" evidence="9">
    <location>
        <position position="403"/>
    </location>
</feature>
<dbReference type="InterPro" id="IPR025857">
    <property type="entry name" value="MacB_PCD"/>
</dbReference>
<comment type="caution">
    <text evidence="9">The sequence shown here is derived from an EMBL/GenBank/DDBJ whole genome shotgun (WGS) entry which is preliminary data.</text>
</comment>
<dbReference type="PANTHER" id="PTHR30572">
    <property type="entry name" value="MEMBRANE COMPONENT OF TRANSPORTER-RELATED"/>
    <property type="match status" value="1"/>
</dbReference>
<dbReference type="Pfam" id="PF02687">
    <property type="entry name" value="FtsX"/>
    <property type="match status" value="1"/>
</dbReference>
<evidence type="ECO:0000259" key="8">
    <source>
        <dbReference type="Pfam" id="PF12704"/>
    </source>
</evidence>
<dbReference type="EMBL" id="QFOI01000279">
    <property type="protein sequence ID" value="PZP45216.1"/>
    <property type="molecule type" value="Genomic_DNA"/>
</dbReference>
<keyword evidence="4 6" id="KW-1133">Transmembrane helix</keyword>
<dbReference type="Pfam" id="PF12704">
    <property type="entry name" value="MacB_PCD"/>
    <property type="match status" value="1"/>
</dbReference>
<evidence type="ECO:0000313" key="9">
    <source>
        <dbReference type="EMBL" id="PZP45216.1"/>
    </source>
</evidence>
<organism evidence="9 10">
    <name type="scientific">Pseudopedobacter saltans</name>
    <dbReference type="NCBI Taxonomy" id="151895"/>
    <lineage>
        <taxon>Bacteria</taxon>
        <taxon>Pseudomonadati</taxon>
        <taxon>Bacteroidota</taxon>
        <taxon>Sphingobacteriia</taxon>
        <taxon>Sphingobacteriales</taxon>
        <taxon>Sphingobacteriaceae</taxon>
        <taxon>Pseudopedobacter</taxon>
    </lineage>
</organism>
<evidence type="ECO:0000256" key="3">
    <source>
        <dbReference type="ARBA" id="ARBA00022692"/>
    </source>
</evidence>
<evidence type="ECO:0000256" key="2">
    <source>
        <dbReference type="ARBA" id="ARBA00022475"/>
    </source>
</evidence>
<name>A0A2W5GHK8_9SPHI</name>
<evidence type="ECO:0000256" key="5">
    <source>
        <dbReference type="ARBA" id="ARBA00023136"/>
    </source>
</evidence>
<dbReference type="Proteomes" id="UP000249645">
    <property type="component" value="Unassembled WGS sequence"/>
</dbReference>
<evidence type="ECO:0000256" key="1">
    <source>
        <dbReference type="ARBA" id="ARBA00004651"/>
    </source>
</evidence>
<proteinExistence type="predicted"/>
<keyword evidence="2" id="KW-1003">Cell membrane</keyword>
<dbReference type="GO" id="GO:0005886">
    <property type="term" value="C:plasma membrane"/>
    <property type="evidence" value="ECO:0007669"/>
    <property type="project" value="UniProtKB-SubCell"/>
</dbReference>
<evidence type="ECO:0000313" key="10">
    <source>
        <dbReference type="Proteomes" id="UP000249645"/>
    </source>
</evidence>
<feature type="transmembrane region" description="Helical" evidence="6">
    <location>
        <begin position="317"/>
        <end position="342"/>
    </location>
</feature>
<gene>
    <name evidence="9" type="ORF">DI598_13625</name>
</gene>
<evidence type="ECO:0000256" key="6">
    <source>
        <dbReference type="SAM" id="Phobius"/>
    </source>
</evidence>
<dbReference type="InterPro" id="IPR050250">
    <property type="entry name" value="Macrolide_Exporter_MacB"/>
</dbReference>
<evidence type="ECO:0000259" key="7">
    <source>
        <dbReference type="Pfam" id="PF02687"/>
    </source>
</evidence>